<comment type="subcellular location">
    <subcellularLocation>
        <location evidence="1">Membrane</location>
    </subcellularLocation>
</comment>
<gene>
    <name evidence="8" type="ORF">LR394_11285</name>
</gene>
<evidence type="ECO:0000259" key="6">
    <source>
        <dbReference type="Pfam" id="PF00905"/>
    </source>
</evidence>
<feature type="compositionally biased region" description="Polar residues" evidence="4">
    <location>
        <begin position="291"/>
        <end position="308"/>
    </location>
</feature>
<dbReference type="SUPFAM" id="SSF56601">
    <property type="entry name" value="beta-lactamase/transpeptidase-like"/>
    <property type="match status" value="1"/>
</dbReference>
<dbReference type="Gene3D" id="1.10.150.770">
    <property type="match status" value="1"/>
</dbReference>
<evidence type="ECO:0000256" key="3">
    <source>
        <dbReference type="ARBA" id="ARBA00023136"/>
    </source>
</evidence>
<dbReference type="Gene3D" id="3.30.450.330">
    <property type="match status" value="1"/>
</dbReference>
<dbReference type="PANTHER" id="PTHR30627:SF1">
    <property type="entry name" value="PEPTIDOGLYCAN D,D-TRANSPEPTIDASE FTSI"/>
    <property type="match status" value="1"/>
</dbReference>
<evidence type="ECO:0000256" key="1">
    <source>
        <dbReference type="ARBA" id="ARBA00004370"/>
    </source>
</evidence>
<dbReference type="EMBL" id="JAJOMB010000005">
    <property type="protein sequence ID" value="MCD5311485.1"/>
    <property type="molecule type" value="Genomic_DNA"/>
</dbReference>
<dbReference type="InterPro" id="IPR036138">
    <property type="entry name" value="PBP_dimer_sf"/>
</dbReference>
<feature type="region of interest" description="Disordered" evidence="4">
    <location>
        <begin position="1"/>
        <end position="91"/>
    </location>
</feature>
<organism evidence="8 9">
    <name type="scientific">Kineosporia babensis</name>
    <dbReference type="NCBI Taxonomy" id="499548"/>
    <lineage>
        <taxon>Bacteria</taxon>
        <taxon>Bacillati</taxon>
        <taxon>Actinomycetota</taxon>
        <taxon>Actinomycetes</taxon>
        <taxon>Kineosporiales</taxon>
        <taxon>Kineosporiaceae</taxon>
        <taxon>Kineosporia</taxon>
    </lineage>
</organism>
<dbReference type="RefSeq" id="WP_231440718.1">
    <property type="nucleotide sequence ID" value="NZ_JAJOMB010000005.1"/>
</dbReference>
<dbReference type="SUPFAM" id="SSF56519">
    <property type="entry name" value="Penicillin binding protein dimerisation domain"/>
    <property type="match status" value="1"/>
</dbReference>
<dbReference type="AlphaFoldDB" id="A0A9X1SU92"/>
<evidence type="ECO:0000313" key="9">
    <source>
        <dbReference type="Proteomes" id="UP001138997"/>
    </source>
</evidence>
<sequence>MKKPTVKKAAVKKAAAKKPVAKKKATAKPVARKSVPRRPVARKPVKKAKVLTRSALGPVARTARAQKKRRRSGSGGPRGPRGPLLNLGPPRAGAPDARLRLTAAVVVLIFVVLAGRLVQLQTFESEKLSAEALDNRMRTETLYAHRGDILDTEGTVLATTVERRHITVDQTLVPLYNKYAKVAESEKGVAAAARALAPVLDLPVADVQKSLEGTKRFGYVAKSVEPTVWRDVSALRIPGVIGVQASRRTYPAGSVASNVLGFINSEGKAVSGIESSQNELLHGTDGESSYERGSNGQPIATGVSSQTDPVDGKQVQLTLDRDLQFKAQEALEKVVKSSKADSAQLVVMKRTGEILALADVPTFDSNSPGSSKVENRNNRALLDVFEPGSTSKVITAAAALEEGEVEPTTPMKVPYLLDRGAAGQIRDSHEHETEKLTFAGVLAQSSNTGTVMVGEKMSSQTMYDYLTKFGLGSKTGVGLAESAGILGTPQDWDGRTRLNVMFGQGLSVTALQSASVFATVANDGVRVQPKLIKAVTGADGQLEAEPAGEKTRVISQKTAEDLRLMLESVVSEDGTAVDAEIPGYRVAGKTGTAQRYSAELGRYDGYTASFVGMAPADDPELVVAVFVQNPTKGHYGGTVAGPVFQRIMTDALISQGIEPSGAKKRQFPLTWS</sequence>
<dbReference type="PANTHER" id="PTHR30627">
    <property type="entry name" value="PEPTIDOGLYCAN D,D-TRANSPEPTIDASE"/>
    <property type="match status" value="1"/>
</dbReference>
<keyword evidence="5" id="KW-1133">Transmembrane helix</keyword>
<evidence type="ECO:0000259" key="7">
    <source>
        <dbReference type="Pfam" id="PF03717"/>
    </source>
</evidence>
<dbReference type="InterPro" id="IPR001460">
    <property type="entry name" value="PCN-bd_Tpept"/>
</dbReference>
<dbReference type="GO" id="GO:0005886">
    <property type="term" value="C:plasma membrane"/>
    <property type="evidence" value="ECO:0007669"/>
    <property type="project" value="TreeGrafter"/>
</dbReference>
<comment type="similarity">
    <text evidence="2">Belongs to the transpeptidase family.</text>
</comment>
<feature type="transmembrane region" description="Helical" evidence="5">
    <location>
        <begin position="99"/>
        <end position="118"/>
    </location>
</feature>
<feature type="domain" description="Penicillin-binding protein transpeptidase" evidence="6">
    <location>
        <begin position="346"/>
        <end position="648"/>
    </location>
</feature>
<keyword evidence="9" id="KW-1185">Reference proteome</keyword>
<dbReference type="Pfam" id="PF03717">
    <property type="entry name" value="PBP_dimer"/>
    <property type="match status" value="1"/>
</dbReference>
<dbReference type="InterPro" id="IPR005311">
    <property type="entry name" value="PBP_dimer"/>
</dbReference>
<feature type="compositionally biased region" description="Low complexity" evidence="4">
    <location>
        <begin position="81"/>
        <end position="91"/>
    </location>
</feature>
<comment type="caution">
    <text evidence="8">The sequence shown here is derived from an EMBL/GenBank/DDBJ whole genome shotgun (WGS) entry which is preliminary data.</text>
</comment>
<dbReference type="Gene3D" id="3.40.710.10">
    <property type="entry name" value="DD-peptidase/beta-lactamase superfamily"/>
    <property type="match status" value="1"/>
</dbReference>
<dbReference type="InterPro" id="IPR012338">
    <property type="entry name" value="Beta-lactam/transpept-like"/>
</dbReference>
<dbReference type="GO" id="GO:0071555">
    <property type="term" value="P:cell wall organization"/>
    <property type="evidence" value="ECO:0007669"/>
    <property type="project" value="TreeGrafter"/>
</dbReference>
<keyword evidence="3 5" id="KW-0472">Membrane</keyword>
<reference evidence="8" key="1">
    <citation type="submission" date="2021-11" db="EMBL/GenBank/DDBJ databases">
        <title>Streptomyces corallinus and Kineosporia corallina sp. nov., two new coral-derived marine actinobacteria.</title>
        <authorList>
            <person name="Buangrab K."/>
            <person name="Sutthacheep M."/>
            <person name="Yeemin T."/>
            <person name="Harunari E."/>
            <person name="Igarashi Y."/>
            <person name="Sripreechasak P."/>
            <person name="Kanchanasin P."/>
            <person name="Tanasupawat S."/>
            <person name="Phongsopitanun W."/>
        </authorList>
    </citation>
    <scope>NUCLEOTIDE SEQUENCE</scope>
    <source>
        <strain evidence="8">JCM 31032</strain>
    </source>
</reference>
<protein>
    <submittedName>
        <fullName evidence="8">Penicillin-binding protein 2</fullName>
    </submittedName>
</protein>
<name>A0A9X1SU92_9ACTN</name>
<evidence type="ECO:0000256" key="4">
    <source>
        <dbReference type="SAM" id="MobiDB-lite"/>
    </source>
</evidence>
<accession>A0A9X1SU92</accession>
<dbReference type="Pfam" id="PF00905">
    <property type="entry name" value="Transpeptidase"/>
    <property type="match status" value="1"/>
</dbReference>
<keyword evidence="5" id="KW-0812">Transmembrane</keyword>
<feature type="compositionally biased region" description="Basic residues" evidence="4">
    <location>
        <begin position="1"/>
        <end position="50"/>
    </location>
</feature>
<feature type="region of interest" description="Disordered" evidence="4">
    <location>
        <begin position="274"/>
        <end position="310"/>
    </location>
</feature>
<dbReference type="GO" id="GO:0008658">
    <property type="term" value="F:penicillin binding"/>
    <property type="evidence" value="ECO:0007669"/>
    <property type="project" value="InterPro"/>
</dbReference>
<evidence type="ECO:0000256" key="2">
    <source>
        <dbReference type="ARBA" id="ARBA00007171"/>
    </source>
</evidence>
<dbReference type="InterPro" id="IPR050515">
    <property type="entry name" value="Beta-lactam/transpept"/>
</dbReference>
<evidence type="ECO:0000313" key="8">
    <source>
        <dbReference type="EMBL" id="MCD5311485.1"/>
    </source>
</evidence>
<evidence type="ECO:0000256" key="5">
    <source>
        <dbReference type="SAM" id="Phobius"/>
    </source>
</evidence>
<proteinExistence type="inferred from homology"/>
<dbReference type="Proteomes" id="UP001138997">
    <property type="component" value="Unassembled WGS sequence"/>
</dbReference>
<feature type="domain" description="Penicillin-binding protein dimerisation" evidence="7">
    <location>
        <begin position="142"/>
        <end position="301"/>
    </location>
</feature>
<dbReference type="Gene3D" id="3.90.1310.10">
    <property type="entry name" value="Penicillin-binding protein 2a (Domain 2)"/>
    <property type="match status" value="1"/>
</dbReference>